<dbReference type="GO" id="GO:0005524">
    <property type="term" value="F:ATP binding"/>
    <property type="evidence" value="ECO:0007669"/>
    <property type="project" value="UniProtKB-KW"/>
</dbReference>
<dbReference type="InterPro" id="IPR002173">
    <property type="entry name" value="Carboh/pur_kinase_PfkB_CS"/>
</dbReference>
<dbReference type="AlphaFoldDB" id="A0A0F5I572"/>
<evidence type="ECO:0000313" key="8">
    <source>
        <dbReference type="EMBL" id="KKB40681.1"/>
    </source>
</evidence>
<dbReference type="GO" id="GO:0006000">
    <property type="term" value="P:fructose metabolic process"/>
    <property type="evidence" value="ECO:0007669"/>
    <property type="project" value="UniProtKB-ARBA"/>
</dbReference>
<dbReference type="InterPro" id="IPR029056">
    <property type="entry name" value="Ribokinase-like"/>
</dbReference>
<keyword evidence="2 6" id="KW-0808">Transferase</keyword>
<protein>
    <submittedName>
        <fullName evidence="8">Fructokinase</fullName>
    </submittedName>
</protein>
<dbReference type="CDD" id="cd01167">
    <property type="entry name" value="bac_FRK"/>
    <property type="match status" value="1"/>
</dbReference>
<keyword evidence="4 6" id="KW-0418">Kinase</keyword>
<dbReference type="InterPro" id="IPR050306">
    <property type="entry name" value="PfkB_Carbo_kinase"/>
</dbReference>
<evidence type="ECO:0000256" key="2">
    <source>
        <dbReference type="ARBA" id="ARBA00022679"/>
    </source>
</evidence>
<gene>
    <name evidence="8" type="ORF">QY95_01255</name>
</gene>
<reference evidence="8" key="1">
    <citation type="submission" date="2015-02" db="EMBL/GenBank/DDBJ databases">
        <title>Genome Assembly of Bacillaceae bacterium MTCC 8252.</title>
        <authorList>
            <person name="Verma A."/>
            <person name="Khatri I."/>
            <person name="Mual P."/>
            <person name="Subramanian S."/>
            <person name="Krishnamurthi S."/>
        </authorList>
    </citation>
    <scope>NUCLEOTIDE SEQUENCE [LARGE SCALE GENOMIC DNA]</scope>
    <source>
        <strain evidence="8">MTCC 8252</strain>
    </source>
</reference>
<comment type="similarity">
    <text evidence="1 6">Belongs to the carbohydrate kinase PfkB family.</text>
</comment>
<dbReference type="InterPro" id="IPR011611">
    <property type="entry name" value="PfkB_dom"/>
</dbReference>
<dbReference type="PROSITE" id="PS00583">
    <property type="entry name" value="PFKB_KINASES_1"/>
    <property type="match status" value="1"/>
</dbReference>
<proteinExistence type="inferred from homology"/>
<accession>A0A0F5I572</accession>
<dbReference type="PANTHER" id="PTHR43085:SF1">
    <property type="entry name" value="PSEUDOURIDINE KINASE-RELATED"/>
    <property type="match status" value="1"/>
</dbReference>
<dbReference type="Gene3D" id="3.40.1190.20">
    <property type="match status" value="1"/>
</dbReference>
<keyword evidence="9" id="KW-1185">Reference proteome</keyword>
<dbReference type="PANTHER" id="PTHR43085">
    <property type="entry name" value="HEXOKINASE FAMILY MEMBER"/>
    <property type="match status" value="1"/>
</dbReference>
<comment type="caution">
    <text evidence="8">The sequence shown here is derived from an EMBL/GenBank/DDBJ whole genome shotgun (WGS) entry which is preliminary data.</text>
</comment>
<evidence type="ECO:0000313" key="9">
    <source>
        <dbReference type="Proteomes" id="UP000031563"/>
    </source>
</evidence>
<dbReference type="Proteomes" id="UP000031563">
    <property type="component" value="Unassembled WGS sequence"/>
</dbReference>
<dbReference type="GO" id="GO:0008865">
    <property type="term" value="F:fructokinase activity"/>
    <property type="evidence" value="ECO:0007669"/>
    <property type="project" value="UniProtKB-ARBA"/>
</dbReference>
<evidence type="ECO:0000256" key="5">
    <source>
        <dbReference type="ARBA" id="ARBA00022840"/>
    </source>
</evidence>
<dbReference type="RefSeq" id="WP_039233210.1">
    <property type="nucleotide sequence ID" value="NZ_JWIR02000027.1"/>
</dbReference>
<evidence type="ECO:0000256" key="4">
    <source>
        <dbReference type="ARBA" id="ARBA00022777"/>
    </source>
</evidence>
<evidence type="ECO:0000256" key="1">
    <source>
        <dbReference type="ARBA" id="ARBA00010688"/>
    </source>
</evidence>
<sequence length="319" mass="34920">MKKVISFGELLVDFIPTENGLGLERTSFFQKMPGGAPANVAAAVAKLGGTSYFIGKVGEDAFGRFASECLSKAHVCVDHILFTKEAQTAVAFVSLTKEGERDFLFYGAPAAHMLFAPEEVQRAWFNEETVFHFSSNSLAYEESRQATVRAIELAKEKKALVSFDPNIRLSFWEAEEEARSMIVSLLSAADIIKVSEEELCFLFPGLYEAEAIRRLIHTGSSLVIITRGKRGSSYYTSIYSGEVSAPHMQVIDTTGAGDAFVGGLLYQLSSQSFSQLLKNEQAMKRVVEFSNVCGALAVTARGAMTALPTLEEVHLVLKR</sequence>
<dbReference type="EMBL" id="JWIR02000027">
    <property type="protein sequence ID" value="KKB40681.1"/>
    <property type="molecule type" value="Genomic_DNA"/>
</dbReference>
<accession>A0A0F5HYE0</accession>
<feature type="domain" description="Carbohydrate kinase PfkB" evidence="7">
    <location>
        <begin position="1"/>
        <end position="309"/>
    </location>
</feature>
<dbReference type="STRING" id="1221996.QY95_01255"/>
<evidence type="ECO:0000256" key="6">
    <source>
        <dbReference type="RuleBase" id="RU003704"/>
    </source>
</evidence>
<evidence type="ECO:0000256" key="3">
    <source>
        <dbReference type="ARBA" id="ARBA00022741"/>
    </source>
</evidence>
<dbReference type="SUPFAM" id="SSF53613">
    <property type="entry name" value="Ribokinase-like"/>
    <property type="match status" value="1"/>
</dbReference>
<dbReference type="Pfam" id="PF00294">
    <property type="entry name" value="PfkB"/>
    <property type="match status" value="1"/>
</dbReference>
<keyword evidence="5" id="KW-0067">ATP-binding</keyword>
<name>A0A0F5I572_BACTR</name>
<keyword evidence="3" id="KW-0547">Nucleotide-binding</keyword>
<dbReference type="PROSITE" id="PS00584">
    <property type="entry name" value="PFKB_KINASES_2"/>
    <property type="match status" value="1"/>
</dbReference>
<dbReference type="OrthoDB" id="9813569at2"/>
<evidence type="ECO:0000259" key="7">
    <source>
        <dbReference type="Pfam" id="PF00294"/>
    </source>
</evidence>
<dbReference type="PRINTS" id="PR00990">
    <property type="entry name" value="RIBOKINASE"/>
</dbReference>
<dbReference type="InterPro" id="IPR002139">
    <property type="entry name" value="Ribo/fructo_kinase"/>
</dbReference>
<organism evidence="8 9">
    <name type="scientific">Bacillus thermotolerans</name>
    <name type="common">Quasibacillus thermotolerans</name>
    <dbReference type="NCBI Taxonomy" id="1221996"/>
    <lineage>
        <taxon>Bacteria</taxon>
        <taxon>Bacillati</taxon>
        <taxon>Bacillota</taxon>
        <taxon>Bacilli</taxon>
        <taxon>Bacillales</taxon>
        <taxon>Bacillaceae</taxon>
        <taxon>Bacillus</taxon>
    </lineage>
</organism>